<dbReference type="AlphaFoldDB" id="A0A2V4BBE2"/>
<protein>
    <recommendedName>
        <fullName evidence="8">Long-chain acyl-CoA synthetase</fullName>
    </recommendedName>
</protein>
<dbReference type="InterPro" id="IPR020845">
    <property type="entry name" value="AMP-binding_CS"/>
</dbReference>
<feature type="compositionally biased region" description="Basic and acidic residues" evidence="3">
    <location>
        <begin position="389"/>
        <end position="401"/>
    </location>
</feature>
<dbReference type="Proteomes" id="UP000249915">
    <property type="component" value="Unassembled WGS sequence"/>
</dbReference>
<dbReference type="GO" id="GO:0006631">
    <property type="term" value="P:fatty acid metabolic process"/>
    <property type="evidence" value="ECO:0007669"/>
    <property type="project" value="TreeGrafter"/>
</dbReference>
<gene>
    <name evidence="6" type="ORF">BAY60_04100</name>
</gene>
<evidence type="ECO:0000256" key="3">
    <source>
        <dbReference type="SAM" id="MobiDB-lite"/>
    </source>
</evidence>
<evidence type="ECO:0008006" key="8">
    <source>
        <dbReference type="Google" id="ProtNLM"/>
    </source>
</evidence>
<dbReference type="PANTHER" id="PTHR43201">
    <property type="entry name" value="ACYL-COA SYNTHETASE"/>
    <property type="match status" value="1"/>
</dbReference>
<dbReference type="Pfam" id="PF00501">
    <property type="entry name" value="AMP-binding"/>
    <property type="match status" value="1"/>
</dbReference>
<dbReference type="PANTHER" id="PTHR43201:SF5">
    <property type="entry name" value="MEDIUM-CHAIN ACYL-COA LIGASE ACSF2, MITOCHONDRIAL"/>
    <property type="match status" value="1"/>
</dbReference>
<dbReference type="GO" id="GO:0031956">
    <property type="term" value="F:medium-chain fatty acid-CoA ligase activity"/>
    <property type="evidence" value="ECO:0007669"/>
    <property type="project" value="TreeGrafter"/>
</dbReference>
<evidence type="ECO:0000313" key="7">
    <source>
        <dbReference type="Proteomes" id="UP000249915"/>
    </source>
</evidence>
<dbReference type="OrthoDB" id="5240965at2"/>
<proteinExistence type="inferred from homology"/>
<dbReference type="Gene3D" id="3.30.300.30">
    <property type="match status" value="1"/>
</dbReference>
<organism evidence="6 7">
    <name type="scientific">Prauserella muralis</name>
    <dbReference type="NCBI Taxonomy" id="588067"/>
    <lineage>
        <taxon>Bacteria</taxon>
        <taxon>Bacillati</taxon>
        <taxon>Actinomycetota</taxon>
        <taxon>Actinomycetes</taxon>
        <taxon>Pseudonocardiales</taxon>
        <taxon>Pseudonocardiaceae</taxon>
        <taxon>Prauserella</taxon>
    </lineage>
</organism>
<accession>A0A2V4BBE2</accession>
<name>A0A2V4BBE2_9PSEU</name>
<sequence>MLARAHGAARDLAARGAGPHSRVAVDSGDPADVLAWLLGADLLGAATLVVEPSWSPRERDAVLADAAPAVVMTGGPGVTGAGVAPATGQFFYLPTTSGSSGRPKVLARSRASWLDSFAALGPLPGPVLVPGPLSSSLFLFGALHALWCGADPVLPGRWRPQDARGAATVHLVPAMLATLLADLERSPGPCALRTVVCGGAHVGPELRARFARLLPRARLVEYYGSAEHSLIAIRRGDGDLRPVPGVEVDVRDGVLWVRSPLAFSGYLRDGELRRVSGWSSVGDRAALSASGALTVHGRDSATISSGGALVPAEEVEAVVRAVPGVEDVLVAGTPHATLGAVVTAVVQAEDPPPLATLRSAARAGLAPAKRPRRWLHTKRLPRTPSGKPARAEVAERLREGTLDAEPLP</sequence>
<comment type="similarity">
    <text evidence="1">Belongs to the ATP-dependent AMP-binding enzyme family.</text>
</comment>
<feature type="domain" description="AMP-dependent synthetase/ligase" evidence="4">
    <location>
        <begin position="88"/>
        <end position="267"/>
    </location>
</feature>
<reference evidence="6 7" key="1">
    <citation type="submission" date="2016-07" db="EMBL/GenBank/DDBJ databases">
        <title>Draft genome sequence of Prauserella muralis DSM 45305, isolated from a mould-covered wall in an indoor environment.</title>
        <authorList>
            <person name="Ruckert C."/>
            <person name="Albersmeier A."/>
            <person name="Jiang C.-L."/>
            <person name="Jiang Y."/>
            <person name="Kalinowski J."/>
            <person name="Schneider O."/>
            <person name="Winkler A."/>
            <person name="Zotchev S.B."/>
        </authorList>
    </citation>
    <scope>NUCLEOTIDE SEQUENCE [LARGE SCALE GENOMIC DNA]</scope>
    <source>
        <strain evidence="6 7">DSM 45305</strain>
    </source>
</reference>
<dbReference type="InterPro" id="IPR000873">
    <property type="entry name" value="AMP-dep_synth/lig_dom"/>
</dbReference>
<dbReference type="Pfam" id="PF13193">
    <property type="entry name" value="AMP-binding_C"/>
    <property type="match status" value="1"/>
</dbReference>
<feature type="compositionally biased region" description="Basic residues" evidence="3">
    <location>
        <begin position="369"/>
        <end position="381"/>
    </location>
</feature>
<dbReference type="EMBL" id="MASW01000001">
    <property type="protein sequence ID" value="PXY32705.1"/>
    <property type="molecule type" value="Genomic_DNA"/>
</dbReference>
<dbReference type="Gene3D" id="3.40.50.12780">
    <property type="entry name" value="N-terminal domain of ligase-like"/>
    <property type="match status" value="1"/>
</dbReference>
<evidence type="ECO:0000256" key="2">
    <source>
        <dbReference type="ARBA" id="ARBA00022598"/>
    </source>
</evidence>
<comment type="caution">
    <text evidence="6">The sequence shown here is derived from an EMBL/GenBank/DDBJ whole genome shotgun (WGS) entry which is preliminary data.</text>
</comment>
<dbReference type="InterPro" id="IPR042099">
    <property type="entry name" value="ANL_N_sf"/>
</dbReference>
<evidence type="ECO:0000256" key="1">
    <source>
        <dbReference type="ARBA" id="ARBA00006432"/>
    </source>
</evidence>
<evidence type="ECO:0000259" key="5">
    <source>
        <dbReference type="Pfam" id="PF13193"/>
    </source>
</evidence>
<evidence type="ECO:0000313" key="6">
    <source>
        <dbReference type="EMBL" id="PXY32705.1"/>
    </source>
</evidence>
<dbReference type="InterPro" id="IPR045851">
    <property type="entry name" value="AMP-bd_C_sf"/>
</dbReference>
<dbReference type="PROSITE" id="PS00455">
    <property type="entry name" value="AMP_BINDING"/>
    <property type="match status" value="1"/>
</dbReference>
<dbReference type="SUPFAM" id="SSF56801">
    <property type="entry name" value="Acetyl-CoA synthetase-like"/>
    <property type="match status" value="1"/>
</dbReference>
<keyword evidence="2" id="KW-0436">Ligase</keyword>
<feature type="region of interest" description="Disordered" evidence="3">
    <location>
        <begin position="362"/>
        <end position="408"/>
    </location>
</feature>
<keyword evidence="7" id="KW-1185">Reference proteome</keyword>
<evidence type="ECO:0000259" key="4">
    <source>
        <dbReference type="Pfam" id="PF00501"/>
    </source>
</evidence>
<feature type="domain" description="AMP-binding enzyme C-terminal" evidence="5">
    <location>
        <begin position="314"/>
        <end position="387"/>
    </location>
</feature>
<dbReference type="InterPro" id="IPR025110">
    <property type="entry name" value="AMP-bd_C"/>
</dbReference>